<evidence type="ECO:0000313" key="6">
    <source>
        <dbReference type="Proteomes" id="UP000410492"/>
    </source>
</evidence>
<dbReference type="InterPro" id="IPR056953">
    <property type="entry name" value="CUT_N"/>
</dbReference>
<dbReference type="OrthoDB" id="6430118at2759"/>
<evidence type="ECO:0000259" key="4">
    <source>
        <dbReference type="PROSITE" id="PS51034"/>
    </source>
</evidence>
<gene>
    <name evidence="5" type="ORF">CALMAC_LOCUS11197</name>
</gene>
<dbReference type="GO" id="GO:0009653">
    <property type="term" value="P:anatomical structure morphogenesis"/>
    <property type="evidence" value="ECO:0007669"/>
    <property type="project" value="TreeGrafter"/>
</dbReference>
<keyword evidence="1" id="KW-1133">Transmembrane helix</keyword>
<protein>
    <recommendedName>
        <fullName evidence="7">ZP domain-containing protein</fullName>
    </recommendedName>
</protein>
<feature type="domain" description="Apple" evidence="3">
    <location>
        <begin position="214"/>
        <end position="290"/>
    </location>
</feature>
<dbReference type="InterPro" id="IPR001507">
    <property type="entry name" value="ZP_dom"/>
</dbReference>
<dbReference type="PANTHER" id="PTHR47327:SF8">
    <property type="entry name" value="FI17836P1"/>
    <property type="match status" value="1"/>
</dbReference>
<dbReference type="SUPFAM" id="SSF57414">
    <property type="entry name" value="Hairpin loop containing domain-like"/>
    <property type="match status" value="2"/>
</dbReference>
<keyword evidence="2" id="KW-0732">Signal</keyword>
<feature type="domain" description="Apple" evidence="3">
    <location>
        <begin position="24"/>
        <end position="111"/>
    </location>
</feature>
<evidence type="ECO:0000259" key="3">
    <source>
        <dbReference type="PROSITE" id="PS50948"/>
    </source>
</evidence>
<dbReference type="Pfam" id="PF00024">
    <property type="entry name" value="PAN_1"/>
    <property type="match status" value="2"/>
</dbReference>
<evidence type="ECO:0000256" key="2">
    <source>
        <dbReference type="SAM" id="SignalP"/>
    </source>
</evidence>
<feature type="signal peptide" evidence="2">
    <location>
        <begin position="1"/>
        <end position="18"/>
    </location>
</feature>
<sequence length="699" mass="79468">MVFSVLWCVLVMFRISSGDNGLNCSADSQNFEKILGIRPIANNSTLLYKSNSSDSPATAECISRCGNDDGCLSFVLDYKKAQCQYFKYQVKENDTSKLLLDEDVAWFVKRCYGDGENCKKLWALERISGAILVDNDNKMLPGNLTRLECQTSCLQEKHCRSANFRVTDDILKGSCALSRNDRHLLPSSYRVSGYDEEYFENQCGADNINNADFCSYEQYDNTTLAHVDVHFETNSKEDCQQLCDHYAGFNCRAYTVRGQSCYLHSEDTKVFGPTLLKEKPGWTYYEKARCLNITVSCSETYLRIRYQPEINFHGKLYMQGFSENPECYAVGSSTRNEVILKLPILTSSCGITAADGSQNRTLMFGTLVLQYNPIIQTQNDRIIRVGCIFGNESKVIVGTGVKISPTYPNKGSSLVAPTTNVTKFPVVQMRIIDLNKHEEVSDTQIGQELQMIIELKSNTSYDIWASHLVAMTERSDESIFLLDDAGCPTNLNIFPALRKIVSPYSKQLVANFQAFKFATSPIVRFSVIVQFCEKECKPITCGENVYSHGRRKREIRTHSIHTVNGTKVVMINRTEFESRSKNINEMPLEYFMVVRDPVSTSDRLVFGDNKKILFAGYNYSTQEVCLDYSLVVGLIVTWIIVQIIFLVGCILLVRRYKRYYQEETMRQSMEELHKNFGIGFSNVESRRGVHWADNDHMLG</sequence>
<dbReference type="InterPro" id="IPR052774">
    <property type="entry name" value="Celegans_DevNeuronal_Protein"/>
</dbReference>
<dbReference type="SMART" id="SM00473">
    <property type="entry name" value="PAN_AP"/>
    <property type="match status" value="3"/>
</dbReference>
<reference evidence="5 6" key="1">
    <citation type="submission" date="2019-01" db="EMBL/GenBank/DDBJ databases">
        <authorList>
            <person name="Sayadi A."/>
        </authorList>
    </citation>
    <scope>NUCLEOTIDE SEQUENCE [LARGE SCALE GENOMIC DNA]</scope>
</reference>
<dbReference type="PROSITE" id="PS50948">
    <property type="entry name" value="PAN"/>
    <property type="match status" value="3"/>
</dbReference>
<dbReference type="PROSITE" id="PS51034">
    <property type="entry name" value="ZP_2"/>
    <property type="match status" value="1"/>
</dbReference>
<dbReference type="InterPro" id="IPR003609">
    <property type="entry name" value="Pan_app"/>
</dbReference>
<accession>A0A653CR56</accession>
<keyword evidence="6" id="KW-1185">Reference proteome</keyword>
<feature type="chain" id="PRO_5024824164" description="ZP domain-containing protein" evidence="2">
    <location>
        <begin position="19"/>
        <end position="699"/>
    </location>
</feature>
<feature type="domain" description="ZP" evidence="4">
    <location>
        <begin position="296"/>
        <end position="548"/>
    </location>
</feature>
<feature type="transmembrane region" description="Helical" evidence="1">
    <location>
        <begin position="628"/>
        <end position="653"/>
    </location>
</feature>
<dbReference type="EMBL" id="CAACVG010008597">
    <property type="protein sequence ID" value="VEN50421.1"/>
    <property type="molecule type" value="Genomic_DNA"/>
</dbReference>
<dbReference type="AlphaFoldDB" id="A0A653CR56"/>
<dbReference type="PANTHER" id="PTHR47327">
    <property type="entry name" value="FI18240P1-RELATED"/>
    <property type="match status" value="1"/>
</dbReference>
<evidence type="ECO:0000313" key="5">
    <source>
        <dbReference type="EMBL" id="VEN50421.1"/>
    </source>
</evidence>
<keyword evidence="1" id="KW-0472">Membrane</keyword>
<organism evidence="5 6">
    <name type="scientific">Callosobruchus maculatus</name>
    <name type="common">Southern cowpea weevil</name>
    <name type="synonym">Pulse bruchid</name>
    <dbReference type="NCBI Taxonomy" id="64391"/>
    <lineage>
        <taxon>Eukaryota</taxon>
        <taxon>Metazoa</taxon>
        <taxon>Ecdysozoa</taxon>
        <taxon>Arthropoda</taxon>
        <taxon>Hexapoda</taxon>
        <taxon>Insecta</taxon>
        <taxon>Pterygota</taxon>
        <taxon>Neoptera</taxon>
        <taxon>Endopterygota</taxon>
        <taxon>Coleoptera</taxon>
        <taxon>Polyphaga</taxon>
        <taxon>Cucujiformia</taxon>
        <taxon>Chrysomeloidea</taxon>
        <taxon>Chrysomelidae</taxon>
        <taxon>Bruchinae</taxon>
        <taxon>Bruchini</taxon>
        <taxon>Callosobruchus</taxon>
    </lineage>
</organism>
<proteinExistence type="predicted"/>
<keyword evidence="1" id="KW-0812">Transmembrane</keyword>
<name>A0A653CR56_CALMS</name>
<dbReference type="Pfam" id="PF25057">
    <property type="entry name" value="CUT_N"/>
    <property type="match status" value="1"/>
</dbReference>
<evidence type="ECO:0008006" key="7">
    <source>
        <dbReference type="Google" id="ProtNLM"/>
    </source>
</evidence>
<dbReference type="SMART" id="SM00241">
    <property type="entry name" value="ZP"/>
    <property type="match status" value="1"/>
</dbReference>
<feature type="domain" description="Apple" evidence="3">
    <location>
        <begin position="118"/>
        <end position="203"/>
    </location>
</feature>
<dbReference type="Gene3D" id="3.50.4.10">
    <property type="entry name" value="Hepatocyte Growth Factor"/>
    <property type="match status" value="2"/>
</dbReference>
<evidence type="ECO:0000256" key="1">
    <source>
        <dbReference type="SAM" id="Phobius"/>
    </source>
</evidence>
<dbReference type="Proteomes" id="UP000410492">
    <property type="component" value="Unassembled WGS sequence"/>
</dbReference>